<organism evidence="6 7">
    <name type="scientific">Yinghuangia soli</name>
    <dbReference type="NCBI Taxonomy" id="2908204"/>
    <lineage>
        <taxon>Bacteria</taxon>
        <taxon>Bacillati</taxon>
        <taxon>Actinomycetota</taxon>
        <taxon>Actinomycetes</taxon>
        <taxon>Kitasatosporales</taxon>
        <taxon>Streptomycetaceae</taxon>
        <taxon>Yinghuangia</taxon>
    </lineage>
</organism>
<dbReference type="InterPro" id="IPR036388">
    <property type="entry name" value="WH-like_DNA-bd_sf"/>
</dbReference>
<feature type="compositionally biased region" description="Low complexity" evidence="4">
    <location>
        <begin position="195"/>
        <end position="214"/>
    </location>
</feature>
<dbReference type="PANTHER" id="PTHR33164">
    <property type="entry name" value="TRANSCRIPTIONAL REGULATOR, MARR FAMILY"/>
    <property type="match status" value="1"/>
</dbReference>
<dbReference type="Proteomes" id="UP001165378">
    <property type="component" value="Unassembled WGS sequence"/>
</dbReference>
<comment type="caution">
    <text evidence="6">The sequence shown here is derived from an EMBL/GenBank/DDBJ whole genome shotgun (WGS) entry which is preliminary data.</text>
</comment>
<evidence type="ECO:0000313" key="6">
    <source>
        <dbReference type="EMBL" id="MCF2526307.1"/>
    </source>
</evidence>
<keyword evidence="3" id="KW-0804">Transcription</keyword>
<dbReference type="GO" id="GO:0006950">
    <property type="term" value="P:response to stress"/>
    <property type="evidence" value="ECO:0007669"/>
    <property type="project" value="TreeGrafter"/>
</dbReference>
<dbReference type="InterPro" id="IPR000835">
    <property type="entry name" value="HTH_MarR-typ"/>
</dbReference>
<dbReference type="Gene3D" id="1.10.10.10">
    <property type="entry name" value="Winged helix-like DNA-binding domain superfamily/Winged helix DNA-binding domain"/>
    <property type="match status" value="1"/>
</dbReference>
<feature type="domain" description="HTH marR-type" evidence="5">
    <location>
        <begin position="63"/>
        <end position="196"/>
    </location>
</feature>
<accession>A0AA41U0D0</accession>
<keyword evidence="2" id="KW-0238">DNA-binding</keyword>
<dbReference type="SMART" id="SM00347">
    <property type="entry name" value="HTH_MARR"/>
    <property type="match status" value="1"/>
</dbReference>
<dbReference type="AlphaFoldDB" id="A0AA41U0D0"/>
<evidence type="ECO:0000256" key="3">
    <source>
        <dbReference type="ARBA" id="ARBA00023163"/>
    </source>
</evidence>
<sequence length="214" mass="23064">MTHDTQQPGGRSGRGPAGGGRPGTDGLPGDAGLPDDGRLPDVRYAEHARTRLADLAPDADPDVFALGYQLLHLSYLLLADLESTVHRPRGWTVPGFRIMFKLWVLGPTQPARLAELSVLSRSALTNAVHTLERDGLVERRRTPEDKRAVLIALTPRGTDAVAEAFAAHAERESAWFAALSPDDRRHLTGLLNRMTAARPTATPGTPDTPSTSDD</sequence>
<evidence type="ECO:0000256" key="1">
    <source>
        <dbReference type="ARBA" id="ARBA00023015"/>
    </source>
</evidence>
<dbReference type="PROSITE" id="PS01117">
    <property type="entry name" value="HTH_MARR_1"/>
    <property type="match status" value="1"/>
</dbReference>
<dbReference type="GO" id="GO:0003677">
    <property type="term" value="F:DNA binding"/>
    <property type="evidence" value="ECO:0007669"/>
    <property type="project" value="UniProtKB-KW"/>
</dbReference>
<keyword evidence="1" id="KW-0805">Transcription regulation</keyword>
<keyword evidence="7" id="KW-1185">Reference proteome</keyword>
<dbReference type="InterPro" id="IPR023187">
    <property type="entry name" value="Tscrpt_reg_MarR-type_CS"/>
</dbReference>
<name>A0AA41U0D0_9ACTN</name>
<feature type="region of interest" description="Disordered" evidence="4">
    <location>
        <begin position="194"/>
        <end position="214"/>
    </location>
</feature>
<feature type="region of interest" description="Disordered" evidence="4">
    <location>
        <begin position="1"/>
        <end position="40"/>
    </location>
</feature>
<dbReference type="Pfam" id="PF01047">
    <property type="entry name" value="MarR"/>
    <property type="match status" value="1"/>
</dbReference>
<protein>
    <submittedName>
        <fullName evidence="6">MarR family transcriptional regulator</fullName>
    </submittedName>
</protein>
<dbReference type="InterPro" id="IPR036390">
    <property type="entry name" value="WH_DNA-bd_sf"/>
</dbReference>
<dbReference type="GO" id="GO:0003700">
    <property type="term" value="F:DNA-binding transcription factor activity"/>
    <property type="evidence" value="ECO:0007669"/>
    <property type="project" value="InterPro"/>
</dbReference>
<evidence type="ECO:0000256" key="4">
    <source>
        <dbReference type="SAM" id="MobiDB-lite"/>
    </source>
</evidence>
<dbReference type="SUPFAM" id="SSF46785">
    <property type="entry name" value="Winged helix' DNA-binding domain"/>
    <property type="match status" value="1"/>
</dbReference>
<dbReference type="PANTHER" id="PTHR33164:SF99">
    <property type="entry name" value="MARR FAMILY REGULATORY PROTEIN"/>
    <property type="match status" value="1"/>
</dbReference>
<dbReference type="InterPro" id="IPR039422">
    <property type="entry name" value="MarR/SlyA-like"/>
</dbReference>
<reference evidence="6" key="1">
    <citation type="submission" date="2022-01" db="EMBL/GenBank/DDBJ databases">
        <title>Genome-Based Taxonomic Classification of the Phylum Actinobacteria.</title>
        <authorList>
            <person name="Gao Y."/>
        </authorList>
    </citation>
    <scope>NUCLEOTIDE SEQUENCE</scope>
    <source>
        <strain evidence="6">KLBMP 8922</strain>
    </source>
</reference>
<evidence type="ECO:0000313" key="7">
    <source>
        <dbReference type="Proteomes" id="UP001165378"/>
    </source>
</evidence>
<dbReference type="PRINTS" id="PR00598">
    <property type="entry name" value="HTHMARR"/>
</dbReference>
<gene>
    <name evidence="6" type="ORF">LZ495_03600</name>
</gene>
<dbReference type="EMBL" id="JAKFHA010000001">
    <property type="protein sequence ID" value="MCF2526307.1"/>
    <property type="molecule type" value="Genomic_DNA"/>
</dbReference>
<feature type="compositionally biased region" description="Gly residues" evidence="4">
    <location>
        <begin position="10"/>
        <end position="23"/>
    </location>
</feature>
<evidence type="ECO:0000259" key="5">
    <source>
        <dbReference type="PROSITE" id="PS50995"/>
    </source>
</evidence>
<evidence type="ECO:0000256" key="2">
    <source>
        <dbReference type="ARBA" id="ARBA00023125"/>
    </source>
</evidence>
<proteinExistence type="predicted"/>
<feature type="compositionally biased region" description="Low complexity" evidence="4">
    <location>
        <begin position="24"/>
        <end position="34"/>
    </location>
</feature>
<dbReference type="PROSITE" id="PS50995">
    <property type="entry name" value="HTH_MARR_2"/>
    <property type="match status" value="1"/>
</dbReference>
<dbReference type="RefSeq" id="WP_235050349.1">
    <property type="nucleotide sequence ID" value="NZ_JAKFHA010000001.1"/>
</dbReference>